<evidence type="ECO:0000256" key="5">
    <source>
        <dbReference type="RuleBase" id="RU362057"/>
    </source>
</evidence>
<evidence type="ECO:0000256" key="4">
    <source>
        <dbReference type="RuleBase" id="RU003718"/>
    </source>
</evidence>
<dbReference type="EC" id="2.4.1.-" evidence="5"/>
<dbReference type="GO" id="GO:0032787">
    <property type="term" value="P:monocarboxylic acid metabolic process"/>
    <property type="evidence" value="ECO:0007669"/>
    <property type="project" value="UniProtKB-ARBA"/>
</dbReference>
<keyword evidence="2 4" id="KW-0328">Glycosyltransferase</keyword>
<evidence type="ECO:0000256" key="3">
    <source>
        <dbReference type="ARBA" id="ARBA00022679"/>
    </source>
</evidence>
<dbReference type="InterPro" id="IPR035595">
    <property type="entry name" value="UDP_glycos_trans_CS"/>
</dbReference>
<dbReference type="InterPro" id="IPR002213">
    <property type="entry name" value="UDP_glucos_trans"/>
</dbReference>
<keyword evidence="3 4" id="KW-0808">Transferase</keyword>
<dbReference type="FunFam" id="3.40.50.2000:FF:000057">
    <property type="entry name" value="Glycosyltransferase"/>
    <property type="match status" value="1"/>
</dbReference>
<evidence type="ECO:0000256" key="2">
    <source>
        <dbReference type="ARBA" id="ARBA00022676"/>
    </source>
</evidence>
<accession>A0A172J2F6</accession>
<evidence type="ECO:0000313" key="6">
    <source>
        <dbReference type="EMBL" id="AMQ26133.1"/>
    </source>
</evidence>
<proteinExistence type="evidence at transcript level"/>
<dbReference type="AlphaFoldDB" id="A0A172J2F6"/>
<dbReference type="CDD" id="cd03784">
    <property type="entry name" value="GT1_Gtf-like"/>
    <property type="match status" value="1"/>
</dbReference>
<dbReference type="FunFam" id="3.40.50.2000:FF:000019">
    <property type="entry name" value="Glycosyltransferase"/>
    <property type="match status" value="1"/>
</dbReference>
<organism evidence="6">
    <name type="scientific">Pueraria montana var. lobata</name>
    <name type="common">Kudzu vine</name>
    <name type="synonym">Pueraria lobata</name>
    <dbReference type="NCBI Taxonomy" id="3893"/>
    <lineage>
        <taxon>Eukaryota</taxon>
        <taxon>Viridiplantae</taxon>
        <taxon>Streptophyta</taxon>
        <taxon>Embryophyta</taxon>
        <taxon>Tracheophyta</taxon>
        <taxon>Spermatophyta</taxon>
        <taxon>Magnoliopsida</taxon>
        <taxon>eudicotyledons</taxon>
        <taxon>Gunneridae</taxon>
        <taxon>Pentapetalae</taxon>
        <taxon>rosids</taxon>
        <taxon>fabids</taxon>
        <taxon>Fabales</taxon>
        <taxon>Fabaceae</taxon>
        <taxon>Papilionoideae</taxon>
        <taxon>50 kb inversion clade</taxon>
        <taxon>NPAAA clade</taxon>
        <taxon>indigoferoid/millettioid clade</taxon>
        <taxon>Phaseoleae</taxon>
        <taxon>Pueraria</taxon>
    </lineage>
</organism>
<dbReference type="SUPFAM" id="SSF53756">
    <property type="entry name" value="UDP-Glycosyltransferase/glycogen phosphorylase"/>
    <property type="match status" value="1"/>
</dbReference>
<gene>
    <name evidence="6" type="primary">UGT3</name>
</gene>
<dbReference type="EMBL" id="KU317819">
    <property type="protein sequence ID" value="AMQ26133.1"/>
    <property type="molecule type" value="mRNA"/>
</dbReference>
<comment type="similarity">
    <text evidence="1 4">Belongs to the UDP-glycosyltransferase family.</text>
</comment>
<dbReference type="Gene3D" id="3.40.50.2000">
    <property type="entry name" value="Glycogen Phosphorylase B"/>
    <property type="match status" value="2"/>
</dbReference>
<dbReference type="GO" id="GO:0080044">
    <property type="term" value="F:quercetin 7-O-glucosyltransferase activity"/>
    <property type="evidence" value="ECO:0007669"/>
    <property type="project" value="TreeGrafter"/>
</dbReference>
<dbReference type="PANTHER" id="PTHR11926:SF1540">
    <property type="entry name" value="GLYCOSYLTRANSFERASE"/>
    <property type="match status" value="1"/>
</dbReference>
<protein>
    <recommendedName>
        <fullName evidence="5">Glycosyltransferase</fullName>
        <ecNumber evidence="5">2.4.1.-</ecNumber>
    </recommendedName>
</protein>
<sequence>MEKERKNYVAHCLVLPYPAQGHINPMLQFSKRLVQRGVKVTLVTVVSNWKTMSNKNFTSIEVESISDGYDDGGLAAAESLEAYIDTFWRVGSQTLAELVQKLAGSSHPPDCVIYDAFMPWPLDVAKKFGLLAATFFTQTCTTNHIYFHVYKKLLELPLTQTEYLLPGLPKLEAGDLPSFLNKYGSYPGYFHVVVNQFSNIDKADWVLANTFYELEQGVVDWLVKIWPLKPIGPCLPSIYLDKRLQDDKEYGVSMYNPNTEACIKWLDDKPKGSVVYVSFGSMGGLNEEQTEELAWGLRDSGSYFLWVIRDCDKGQLPKEFVDTSEKGLIVSWCPQLQVLTHEALGCFLTHCGWNSSLEALSMGVPVIAMPQWTDQITNAKLIKDVWKIGVKAVADEKEIVRRETITHCIKEILETEKGNELKKNATKWKNLAKNYVDEGGNSDKNIAEFVEELAQRCAALN</sequence>
<dbReference type="PROSITE" id="PS00375">
    <property type="entry name" value="UDPGT"/>
    <property type="match status" value="1"/>
</dbReference>
<name>A0A172J2F6_PUEML</name>
<reference evidence="6" key="1">
    <citation type="journal article" date="2016" name="Front. Plant Sci.">
        <title>Molecular Cloning and Functional Characterization of a Novel (Iso)flavone 4',7-O-diglucoside Glucosyltransferase from Pueraria lobata.</title>
        <authorList>
            <person name="Wang X."/>
            <person name="Fan R."/>
            <person name="Li J."/>
            <person name="Li C."/>
            <person name="Zhang Y."/>
        </authorList>
    </citation>
    <scope>NUCLEOTIDE SEQUENCE</scope>
    <source>
        <tissue evidence="6">Root</tissue>
    </source>
</reference>
<dbReference type="GO" id="GO:0080043">
    <property type="term" value="F:quercetin 3-O-glucosyltransferase activity"/>
    <property type="evidence" value="ECO:0007669"/>
    <property type="project" value="TreeGrafter"/>
</dbReference>
<dbReference type="Pfam" id="PF00201">
    <property type="entry name" value="UDPGT"/>
    <property type="match status" value="1"/>
</dbReference>
<evidence type="ECO:0000256" key="1">
    <source>
        <dbReference type="ARBA" id="ARBA00009995"/>
    </source>
</evidence>
<dbReference type="PANTHER" id="PTHR11926">
    <property type="entry name" value="GLUCOSYL/GLUCURONOSYL TRANSFERASES"/>
    <property type="match status" value="1"/>
</dbReference>